<evidence type="ECO:0000256" key="1">
    <source>
        <dbReference type="SAM" id="MobiDB-lite"/>
    </source>
</evidence>
<feature type="compositionally biased region" description="Polar residues" evidence="1">
    <location>
        <begin position="326"/>
        <end position="336"/>
    </location>
</feature>
<proteinExistence type="predicted"/>
<dbReference type="STRING" id="1088818.A0A2I0AGB3"/>
<evidence type="ECO:0000313" key="2">
    <source>
        <dbReference type="EMBL" id="PKA54577.1"/>
    </source>
</evidence>
<feature type="compositionally biased region" description="Basic and acidic residues" evidence="1">
    <location>
        <begin position="363"/>
        <end position="378"/>
    </location>
</feature>
<name>A0A2I0AGB3_9ASPA</name>
<keyword evidence="3" id="KW-1185">Reference proteome</keyword>
<dbReference type="InterPro" id="IPR044216">
    <property type="entry name" value="WDL7"/>
</dbReference>
<accession>A0A2I0AGB3</accession>
<sequence length="482" mass="53870">MATDVGQSCYGWTREESADQDDSRKHGLDQICPHKGFNWFDSIEEISVAEMLDHGSISFGRFALEPLSWEKRSVFIHNSYQEEIEKFKAPGLVAQKKAYFEEHYKKIRAIKALQENQHANGVEDQRPASDASDERYGNAIENVADQPLDESSTVIRSDKNNQPVLLDVNSLKSETISSTDDSELVNTASLGNNVVSRDLIPNGLFLSKCLPTSTEIESGLEQKKVKPALETCEGDALTSKKPTRVRSVTISECKTKCTVTVTHALRNSSQKRTGKPNDSIPCKQTVGRVQSRKDASVVSHGPLEEMPSKVITRRSFVFPTEKRSVPSVSSASTGPHSKTMDSLPLHSKTQGKADSNIGCVSKIRGDAKRKQVNDEKISSEAQGQGKPTMIHQVSREIQSDKKVIEHNAQSSLLQFIHRFLTHEQWLQDNQKARINSLWLNFPSLLLGLKLRFIQRSSQLVMLLELHFFLGFPQLQANADILF</sequence>
<organism evidence="2 3">
    <name type="scientific">Apostasia shenzhenica</name>
    <dbReference type="NCBI Taxonomy" id="1088818"/>
    <lineage>
        <taxon>Eukaryota</taxon>
        <taxon>Viridiplantae</taxon>
        <taxon>Streptophyta</taxon>
        <taxon>Embryophyta</taxon>
        <taxon>Tracheophyta</taxon>
        <taxon>Spermatophyta</taxon>
        <taxon>Magnoliopsida</taxon>
        <taxon>Liliopsida</taxon>
        <taxon>Asparagales</taxon>
        <taxon>Orchidaceae</taxon>
        <taxon>Apostasioideae</taxon>
        <taxon>Apostasia</taxon>
    </lineage>
</organism>
<feature type="region of interest" description="Disordered" evidence="1">
    <location>
        <begin position="321"/>
        <end position="389"/>
    </location>
</feature>
<protein>
    <recommendedName>
        <fullName evidence="4">Protein WVD2-like 7</fullName>
    </recommendedName>
</protein>
<evidence type="ECO:0000313" key="3">
    <source>
        <dbReference type="Proteomes" id="UP000236161"/>
    </source>
</evidence>
<dbReference type="Proteomes" id="UP000236161">
    <property type="component" value="Unassembled WGS sequence"/>
</dbReference>
<feature type="region of interest" description="Disordered" evidence="1">
    <location>
        <begin position="267"/>
        <end position="302"/>
    </location>
</feature>
<dbReference type="PANTHER" id="PTHR47067">
    <property type="entry name" value="TPX2 (TARGETING PROTEIN FOR XKLP2) PROTEIN FAMILY-RELATED"/>
    <property type="match status" value="1"/>
</dbReference>
<dbReference type="AlphaFoldDB" id="A0A2I0AGB3"/>
<evidence type="ECO:0008006" key="4">
    <source>
        <dbReference type="Google" id="ProtNLM"/>
    </source>
</evidence>
<dbReference type="PANTHER" id="PTHR47067:SF4">
    <property type="entry name" value="PROTEIN WVD2-LIKE 7 ISOFORM X1"/>
    <property type="match status" value="1"/>
</dbReference>
<gene>
    <name evidence="2" type="ORF">AXF42_Ash000412</name>
</gene>
<dbReference type="EMBL" id="KZ451982">
    <property type="protein sequence ID" value="PKA54577.1"/>
    <property type="molecule type" value="Genomic_DNA"/>
</dbReference>
<dbReference type="OrthoDB" id="621651at2759"/>
<reference evidence="2 3" key="1">
    <citation type="journal article" date="2017" name="Nature">
        <title>The Apostasia genome and the evolution of orchids.</title>
        <authorList>
            <person name="Zhang G.Q."/>
            <person name="Liu K.W."/>
            <person name="Li Z."/>
            <person name="Lohaus R."/>
            <person name="Hsiao Y.Y."/>
            <person name="Niu S.C."/>
            <person name="Wang J.Y."/>
            <person name="Lin Y.C."/>
            <person name="Xu Q."/>
            <person name="Chen L.J."/>
            <person name="Yoshida K."/>
            <person name="Fujiwara S."/>
            <person name="Wang Z.W."/>
            <person name="Zhang Y.Q."/>
            <person name="Mitsuda N."/>
            <person name="Wang M."/>
            <person name="Liu G.H."/>
            <person name="Pecoraro L."/>
            <person name="Huang H.X."/>
            <person name="Xiao X.J."/>
            <person name="Lin M."/>
            <person name="Wu X.Y."/>
            <person name="Wu W.L."/>
            <person name="Chen Y.Y."/>
            <person name="Chang S.B."/>
            <person name="Sakamoto S."/>
            <person name="Ohme-Takagi M."/>
            <person name="Yagi M."/>
            <person name="Zeng S.J."/>
            <person name="Shen C.Y."/>
            <person name="Yeh C.M."/>
            <person name="Luo Y.B."/>
            <person name="Tsai W.C."/>
            <person name="Van de Peer Y."/>
            <person name="Liu Z.J."/>
        </authorList>
    </citation>
    <scope>NUCLEOTIDE SEQUENCE [LARGE SCALE GENOMIC DNA]</scope>
    <source>
        <strain evidence="3">cv. Shenzhen</strain>
        <tissue evidence="2">Stem</tissue>
    </source>
</reference>